<dbReference type="Pfam" id="PF07714">
    <property type="entry name" value="PK_Tyr_Ser-Thr"/>
    <property type="match status" value="1"/>
</dbReference>
<dbReference type="GO" id="GO:0005524">
    <property type="term" value="F:ATP binding"/>
    <property type="evidence" value="ECO:0007669"/>
    <property type="project" value="UniProtKB-UniRule"/>
</dbReference>
<gene>
    <name evidence="7" type="ORF">GLOIN_2v822015</name>
</gene>
<evidence type="ECO:0000256" key="1">
    <source>
        <dbReference type="ARBA" id="ARBA00022679"/>
    </source>
</evidence>
<dbReference type="InterPro" id="IPR011009">
    <property type="entry name" value="Kinase-like_dom_sf"/>
</dbReference>
<evidence type="ECO:0000313" key="8">
    <source>
        <dbReference type="Proteomes" id="UP000018888"/>
    </source>
</evidence>
<dbReference type="VEuPathDB" id="FungiDB:RhiirFUN_008239"/>
<keyword evidence="1" id="KW-0808">Transferase</keyword>
<evidence type="ECO:0000256" key="4">
    <source>
        <dbReference type="ARBA" id="ARBA00022840"/>
    </source>
</evidence>
<sequence>MQLNINNWNDTIIEWIPYSKFNDVKEISKIGRSSVYLATWKGGPLYYDYKNGNEWIRKSDKKVVLKYLKSKELEFLNVVKAYTTYKNGIILKVYGISRNKKDYIIVFQLIDIHERYVFYNLPTNEKVIDFIQQMQLKVNYHYDVVFEWIPYNQFNDIEEVGEGGFSTVYSAIWKDGPLYFDDNKMEWIRKINKKVALKCLHNSQNINEKFLNEAKEYSIDSLNILRIHGISQNPNTKNYIMVLQYAEGGDFNKWINRNYESFDWTNKIKVLNNIINGLKEIHQKRKVHHDLHTRNILFLFRSTSDIVEYTRISDMGLCGEVDNIDEEKIYGVMPYVAPEVLRGKLYTQAADIYSFGMVMYFIATGRQPFADRAHDELLALDICEEVRPKLNELEAPKFYIELMKRCWDSNPNNRPNAAEISDQLRFWKNVDFECAENYRKSNLSKRKPLIIHPQAVYTSRILNPYTKILSKNYNSNCSDCAIVD</sequence>
<dbReference type="PANTHER" id="PTHR44329:SF288">
    <property type="entry name" value="MITOGEN-ACTIVATED PROTEIN KINASE KINASE KINASE 20"/>
    <property type="match status" value="1"/>
</dbReference>
<dbReference type="AlphaFoldDB" id="A0A2P4QHM9"/>
<dbReference type="Proteomes" id="UP000018888">
    <property type="component" value="Unassembled WGS sequence"/>
</dbReference>
<evidence type="ECO:0000256" key="2">
    <source>
        <dbReference type="ARBA" id="ARBA00022741"/>
    </source>
</evidence>
<feature type="domain" description="Protein kinase" evidence="6">
    <location>
        <begin position="154"/>
        <end position="426"/>
    </location>
</feature>
<organism evidence="7 8">
    <name type="scientific">Rhizophagus irregularis (strain DAOM 181602 / DAOM 197198 / MUCL 43194)</name>
    <name type="common">Arbuscular mycorrhizal fungus</name>
    <name type="synonym">Glomus intraradices</name>
    <dbReference type="NCBI Taxonomy" id="747089"/>
    <lineage>
        <taxon>Eukaryota</taxon>
        <taxon>Fungi</taxon>
        <taxon>Fungi incertae sedis</taxon>
        <taxon>Mucoromycota</taxon>
        <taxon>Glomeromycotina</taxon>
        <taxon>Glomeromycetes</taxon>
        <taxon>Glomerales</taxon>
        <taxon>Glomeraceae</taxon>
        <taxon>Rhizophagus</taxon>
    </lineage>
</organism>
<dbReference type="EMBL" id="AUPC02000043">
    <property type="protein sequence ID" value="POG77116.1"/>
    <property type="molecule type" value="Genomic_DNA"/>
</dbReference>
<dbReference type="InterPro" id="IPR051681">
    <property type="entry name" value="Ser/Thr_Kinases-Pseudokinases"/>
</dbReference>
<dbReference type="Gene3D" id="1.10.510.10">
    <property type="entry name" value="Transferase(Phosphotransferase) domain 1"/>
    <property type="match status" value="2"/>
</dbReference>
<evidence type="ECO:0000259" key="6">
    <source>
        <dbReference type="PROSITE" id="PS50011"/>
    </source>
</evidence>
<comment type="caution">
    <text evidence="7">The sequence shown here is derived from an EMBL/GenBank/DDBJ whole genome shotgun (WGS) entry which is preliminary data.</text>
</comment>
<keyword evidence="3" id="KW-0418">Kinase</keyword>
<dbReference type="InterPro" id="IPR000719">
    <property type="entry name" value="Prot_kinase_dom"/>
</dbReference>
<dbReference type="InterPro" id="IPR001245">
    <property type="entry name" value="Ser-Thr/Tyr_kinase_cat_dom"/>
</dbReference>
<dbReference type="PANTHER" id="PTHR44329">
    <property type="entry name" value="SERINE/THREONINE-PROTEIN KINASE TNNI3K-RELATED"/>
    <property type="match status" value="1"/>
</dbReference>
<reference evidence="7 8" key="1">
    <citation type="journal article" date="2013" name="Proc. Natl. Acad. Sci. U.S.A.">
        <title>Genome of an arbuscular mycorrhizal fungus provides insight into the oldest plant symbiosis.</title>
        <authorList>
            <person name="Tisserant E."/>
            <person name="Malbreil M."/>
            <person name="Kuo A."/>
            <person name="Kohler A."/>
            <person name="Symeonidi A."/>
            <person name="Balestrini R."/>
            <person name="Charron P."/>
            <person name="Duensing N."/>
            <person name="Frei Dit Frey N."/>
            <person name="Gianinazzi-Pearson V."/>
            <person name="Gilbert L.B."/>
            <person name="Handa Y."/>
            <person name="Herr J.R."/>
            <person name="Hijri M."/>
            <person name="Koul R."/>
            <person name="Kawaguchi M."/>
            <person name="Krajinski F."/>
            <person name="Lammers P.J."/>
            <person name="Masclaux F.G."/>
            <person name="Murat C."/>
            <person name="Morin E."/>
            <person name="Ndikumana S."/>
            <person name="Pagni M."/>
            <person name="Petitpierre D."/>
            <person name="Requena N."/>
            <person name="Rosikiewicz P."/>
            <person name="Riley R."/>
            <person name="Saito K."/>
            <person name="San Clemente H."/>
            <person name="Shapiro H."/>
            <person name="van Tuinen D."/>
            <person name="Becard G."/>
            <person name="Bonfante P."/>
            <person name="Paszkowski U."/>
            <person name="Shachar-Hill Y.Y."/>
            <person name="Tuskan G.A."/>
            <person name="Young P.W."/>
            <person name="Sanders I.R."/>
            <person name="Henrissat B."/>
            <person name="Rensing S.A."/>
            <person name="Grigoriev I.V."/>
            <person name="Corradi N."/>
            <person name="Roux C."/>
            <person name="Martin F."/>
        </authorList>
    </citation>
    <scope>NUCLEOTIDE SEQUENCE [LARGE SCALE GENOMIC DNA]</scope>
    <source>
        <strain evidence="7 8">DAOM 197198</strain>
    </source>
</reference>
<dbReference type="GO" id="GO:0004674">
    <property type="term" value="F:protein serine/threonine kinase activity"/>
    <property type="evidence" value="ECO:0007669"/>
    <property type="project" value="TreeGrafter"/>
</dbReference>
<feature type="binding site" evidence="5">
    <location>
        <position position="190"/>
    </location>
    <ligand>
        <name>ATP</name>
        <dbReference type="ChEBI" id="CHEBI:30616"/>
    </ligand>
</feature>
<name>A0A2P4QHM9_RHIID</name>
<reference evidence="7 8" key="2">
    <citation type="journal article" date="2018" name="New Phytol.">
        <title>High intraspecific genome diversity in the model arbuscular mycorrhizal symbiont Rhizophagus irregularis.</title>
        <authorList>
            <person name="Chen E.C.H."/>
            <person name="Morin E."/>
            <person name="Beaudet D."/>
            <person name="Noel J."/>
            <person name="Yildirir G."/>
            <person name="Ndikumana S."/>
            <person name="Charron P."/>
            <person name="St-Onge C."/>
            <person name="Giorgi J."/>
            <person name="Kruger M."/>
            <person name="Marton T."/>
            <person name="Ropars J."/>
            <person name="Grigoriev I.V."/>
            <person name="Hainaut M."/>
            <person name="Henrissat B."/>
            <person name="Roux C."/>
            <person name="Martin F."/>
            <person name="Corradi N."/>
        </authorList>
    </citation>
    <scope>NUCLEOTIDE SEQUENCE [LARGE SCALE GENOMIC DNA]</scope>
    <source>
        <strain evidence="7 8">DAOM 197198</strain>
    </source>
</reference>
<dbReference type="PROSITE" id="PS50011">
    <property type="entry name" value="PROTEIN_KINASE_DOM"/>
    <property type="match status" value="1"/>
</dbReference>
<dbReference type="PROSITE" id="PS00107">
    <property type="entry name" value="PROTEIN_KINASE_ATP"/>
    <property type="match status" value="1"/>
</dbReference>
<keyword evidence="4 5" id="KW-0067">ATP-binding</keyword>
<accession>A0A2P4QHM9</accession>
<dbReference type="InterPro" id="IPR017441">
    <property type="entry name" value="Protein_kinase_ATP_BS"/>
</dbReference>
<evidence type="ECO:0000256" key="3">
    <source>
        <dbReference type="ARBA" id="ARBA00022777"/>
    </source>
</evidence>
<protein>
    <submittedName>
        <fullName evidence="7">Kinase-like domain-containing protein</fullName>
    </submittedName>
</protein>
<evidence type="ECO:0000256" key="5">
    <source>
        <dbReference type="PROSITE-ProRule" id="PRU10141"/>
    </source>
</evidence>
<evidence type="ECO:0000313" key="7">
    <source>
        <dbReference type="EMBL" id="POG77116.1"/>
    </source>
</evidence>
<keyword evidence="2 5" id="KW-0547">Nucleotide-binding</keyword>
<dbReference type="SUPFAM" id="SSF56112">
    <property type="entry name" value="Protein kinase-like (PK-like)"/>
    <property type="match status" value="1"/>
</dbReference>
<proteinExistence type="predicted"/>
<keyword evidence="8" id="KW-1185">Reference proteome</keyword>